<evidence type="ECO:0000313" key="1">
    <source>
        <dbReference type="EMBL" id="SCM75489.1"/>
    </source>
</evidence>
<dbReference type="EMBL" id="FMJD01000006">
    <property type="protein sequence ID" value="SCM75489.1"/>
    <property type="molecule type" value="Genomic_DNA"/>
</dbReference>
<name>A0A212LDQ6_9HYPH</name>
<accession>A0A212LDQ6</accession>
<proteinExistence type="predicted"/>
<sequence>MRKANGTHAGSGRRRCIAIGRPTRRSLLQAGDQARRVPPVAAGGLDVGIELIDEGGQRQTSAAPPRLVENDAEILAHPVDRETEVELAGRHGLPAILHLPALGGPLGDGGDGLFDVEARRLGEVDGLGEALHHAGDADLVDHLGELPRARRPEVDDHLRIGAHHRLGGGKAVVVAADHDGQRAVLGAGLSAGHRRVEEIEAEGGRLFLELAGDAGRRGGVIDEDGARLHAGEGAVRTEHDGAEIVVVADAGEHEIGLRRRLARRRRGASAEGIYPGLRLGAGPIVDRHVVAAARPKMTGHRVAHYAESEEYDLCHHQPHLSICSVFAYCRERMSLPHLAKDAVANQMAAMPRRGEPFCR</sequence>
<organism evidence="1">
    <name type="scientific">uncultured Pleomorphomonas sp</name>
    <dbReference type="NCBI Taxonomy" id="442121"/>
    <lineage>
        <taxon>Bacteria</taxon>
        <taxon>Pseudomonadati</taxon>
        <taxon>Pseudomonadota</taxon>
        <taxon>Alphaproteobacteria</taxon>
        <taxon>Hyphomicrobiales</taxon>
        <taxon>Pleomorphomonadaceae</taxon>
        <taxon>Pleomorphomonas</taxon>
        <taxon>environmental samples</taxon>
    </lineage>
</organism>
<reference evidence="1" key="1">
    <citation type="submission" date="2016-08" db="EMBL/GenBank/DDBJ databases">
        <authorList>
            <person name="Seilhamer J.J."/>
        </authorList>
    </citation>
    <scope>NUCLEOTIDE SEQUENCE</scope>
    <source>
        <strain evidence="1">86</strain>
    </source>
</reference>
<protein>
    <submittedName>
        <fullName evidence="1">Uncharacterized protein</fullName>
    </submittedName>
</protein>
<gene>
    <name evidence="1" type="ORF">KL86PLE_20157</name>
</gene>
<dbReference type="AlphaFoldDB" id="A0A212LDQ6"/>